<evidence type="ECO:0000313" key="2">
    <source>
        <dbReference type="EMBL" id="OJD25103.1"/>
    </source>
</evidence>
<evidence type="ECO:0000256" key="1">
    <source>
        <dbReference type="SAM" id="MobiDB-lite"/>
    </source>
</evidence>
<keyword evidence="3" id="KW-1185">Reference proteome</keyword>
<dbReference type="OrthoDB" id="37659at2759"/>
<dbReference type="AlphaFoldDB" id="A0A1J9R999"/>
<protein>
    <submittedName>
        <fullName evidence="2">Uncharacterized protein</fullName>
    </submittedName>
</protein>
<dbReference type="EMBL" id="LGTZ01000431">
    <property type="protein sequence ID" value="OJD25103.1"/>
    <property type="molecule type" value="Genomic_DNA"/>
</dbReference>
<reference evidence="2 3" key="1">
    <citation type="submission" date="2015-08" db="EMBL/GenBank/DDBJ databases">
        <title>Emmonsia species relationships and genome sequence.</title>
        <authorList>
            <person name="Cuomo C.A."/>
            <person name="Schwartz I.S."/>
            <person name="Kenyon C."/>
            <person name="De Hoog G.S."/>
            <person name="Govender N.P."/>
            <person name="Botha A."/>
            <person name="Moreno L."/>
            <person name="De Vries M."/>
            <person name="Munoz J.F."/>
            <person name="Stielow J.B."/>
        </authorList>
    </citation>
    <scope>NUCLEOTIDE SEQUENCE [LARGE SCALE GENOMIC DNA]</scope>
    <source>
        <strain evidence="2 3">EI222</strain>
    </source>
</reference>
<sequence length="65" mass="7076">MDLIHKGEYTAGTVFLEAGELSKAISKGFDNDPEIPMGPGEDVQSCNPREVVNERFMKAKGSGYL</sequence>
<gene>
    <name evidence="2" type="ORF">ACJ73_03526</name>
</gene>
<dbReference type="VEuPathDB" id="FungiDB:ACJ73_03526"/>
<comment type="caution">
    <text evidence="2">The sequence shown here is derived from an EMBL/GenBank/DDBJ whole genome shotgun (WGS) entry which is preliminary data.</text>
</comment>
<name>A0A1J9R999_9EURO</name>
<feature type="region of interest" description="Disordered" evidence="1">
    <location>
        <begin position="27"/>
        <end position="46"/>
    </location>
</feature>
<evidence type="ECO:0000313" key="3">
    <source>
        <dbReference type="Proteomes" id="UP000242791"/>
    </source>
</evidence>
<dbReference type="Proteomes" id="UP000242791">
    <property type="component" value="Unassembled WGS sequence"/>
</dbReference>
<organism evidence="2 3">
    <name type="scientific">Blastomyces percursus</name>
    <dbReference type="NCBI Taxonomy" id="1658174"/>
    <lineage>
        <taxon>Eukaryota</taxon>
        <taxon>Fungi</taxon>
        <taxon>Dikarya</taxon>
        <taxon>Ascomycota</taxon>
        <taxon>Pezizomycotina</taxon>
        <taxon>Eurotiomycetes</taxon>
        <taxon>Eurotiomycetidae</taxon>
        <taxon>Onygenales</taxon>
        <taxon>Ajellomycetaceae</taxon>
        <taxon>Blastomyces</taxon>
    </lineage>
</organism>
<accession>A0A1J9R999</accession>
<proteinExistence type="predicted"/>